<accession>A0A1J0KW11</accession>
<keyword evidence="2" id="KW-0614">Plasmid</keyword>
<dbReference type="KEGG" id="frc:KX01_1866"/>
<dbReference type="RefSeq" id="WP_071664811.1">
    <property type="nucleotide sequence ID" value="NZ_CP009655.1"/>
</dbReference>
<keyword evidence="3" id="KW-1185">Reference proteome</keyword>
<feature type="coiled-coil region" evidence="1">
    <location>
        <begin position="135"/>
        <end position="162"/>
    </location>
</feature>
<evidence type="ECO:0000313" key="2">
    <source>
        <dbReference type="EMBL" id="APC98008.1"/>
    </source>
</evidence>
<evidence type="ECO:0000256" key="1">
    <source>
        <dbReference type="SAM" id="Coils"/>
    </source>
</evidence>
<organism evidence="2 3">
    <name type="scientific">Francisella frigiditurris</name>
    <dbReference type="NCBI Taxonomy" id="1542390"/>
    <lineage>
        <taxon>Bacteria</taxon>
        <taxon>Pseudomonadati</taxon>
        <taxon>Pseudomonadota</taxon>
        <taxon>Gammaproteobacteria</taxon>
        <taxon>Thiotrichales</taxon>
        <taxon>Francisellaceae</taxon>
        <taxon>Francisella</taxon>
    </lineage>
</organism>
<gene>
    <name evidence="2" type="ORF">KX01_1866</name>
</gene>
<dbReference type="Proteomes" id="UP000182521">
    <property type="component" value="Plasmid pFCD_1"/>
</dbReference>
<proteinExistence type="predicted"/>
<dbReference type="EMBL" id="CP009655">
    <property type="protein sequence ID" value="APC98008.1"/>
    <property type="molecule type" value="Genomic_DNA"/>
</dbReference>
<protein>
    <submittedName>
        <fullName evidence="2">Uncharacterized protein</fullName>
    </submittedName>
</protein>
<sequence>MFFICKLESHRIEGDNGLILHVKNAKKDDDVSQYKNKQRIYSLLNCGEDMESYRTIKVFASEELANEELETMKKEDPKHWQGWEVMEYGQELKDTVSTFMNTFKFQMYISKAYDSNHQPTGDYMMMHPLGFHEMIIQYEEVKKELERIATEQEEKLKEQEQEPKKETKSNLLNKIKNIFNKGA</sequence>
<dbReference type="AlphaFoldDB" id="A0A1J0KW11"/>
<keyword evidence="1" id="KW-0175">Coiled coil</keyword>
<name>A0A1J0KW11_9GAMM</name>
<reference evidence="3" key="1">
    <citation type="submission" date="2014-10" db="EMBL/GenBank/DDBJ databases">
        <authorList>
            <person name="Kuske C.R."/>
            <person name="Challacombe J.F."/>
            <person name="Daligault H.E."/>
            <person name="Davenport K.W."/>
            <person name="Johnson S.L."/>
            <person name="Siddaramappa S."/>
            <person name="Petersen J.M."/>
        </authorList>
    </citation>
    <scope>NUCLEOTIDE SEQUENCE [LARGE SCALE GENOMIC DNA]</scope>
    <source>
        <strain evidence="3">CA97-1460</strain>
        <plasmid evidence="3">pfcd_1</plasmid>
    </source>
</reference>
<evidence type="ECO:0000313" key="3">
    <source>
        <dbReference type="Proteomes" id="UP000182521"/>
    </source>
</evidence>
<geneLocation type="plasmid" evidence="3">
    <name>pfcd_1</name>
</geneLocation>